<organism evidence="4 5">
    <name type="scientific">Diabrotica virgifera virgifera</name>
    <name type="common">western corn rootworm</name>
    <dbReference type="NCBI Taxonomy" id="50390"/>
    <lineage>
        <taxon>Eukaryota</taxon>
        <taxon>Metazoa</taxon>
        <taxon>Ecdysozoa</taxon>
        <taxon>Arthropoda</taxon>
        <taxon>Hexapoda</taxon>
        <taxon>Insecta</taxon>
        <taxon>Pterygota</taxon>
        <taxon>Neoptera</taxon>
        <taxon>Endopterygota</taxon>
        <taxon>Coleoptera</taxon>
        <taxon>Polyphaga</taxon>
        <taxon>Cucujiformia</taxon>
        <taxon>Chrysomeloidea</taxon>
        <taxon>Chrysomelidae</taxon>
        <taxon>Galerucinae</taxon>
        <taxon>Diabroticina</taxon>
        <taxon>Diabroticites</taxon>
        <taxon>Diabrotica</taxon>
    </lineage>
</organism>
<dbReference type="Pfam" id="PF05918">
    <property type="entry name" value="API5"/>
    <property type="match status" value="1"/>
</dbReference>
<reference evidence="4" key="1">
    <citation type="submission" date="2025-05" db="UniProtKB">
        <authorList>
            <consortium name="EnsemblMetazoa"/>
        </authorList>
    </citation>
    <scope>IDENTIFICATION</scope>
</reference>
<protein>
    <recommendedName>
        <fullName evidence="6">Apoptosis inhibitor 5</fullName>
    </recommendedName>
</protein>
<dbReference type="RefSeq" id="XP_050519084.1">
    <property type="nucleotide sequence ID" value="XM_050663127.1"/>
</dbReference>
<dbReference type="PANTHER" id="PTHR12758">
    <property type="entry name" value="APOPTOSIS INHIBITOR 5-RELATED"/>
    <property type="match status" value="1"/>
</dbReference>
<dbReference type="InterPro" id="IPR016024">
    <property type="entry name" value="ARM-type_fold"/>
</dbReference>
<evidence type="ECO:0000256" key="2">
    <source>
        <dbReference type="ARBA" id="ARBA00022703"/>
    </source>
</evidence>
<evidence type="ECO:0000256" key="1">
    <source>
        <dbReference type="ARBA" id="ARBA00009515"/>
    </source>
</evidence>
<dbReference type="PANTHER" id="PTHR12758:SF19">
    <property type="entry name" value="APOPTOSIS INHIBITOR 5"/>
    <property type="match status" value="1"/>
</dbReference>
<dbReference type="InterPro" id="IPR008383">
    <property type="entry name" value="API5"/>
</dbReference>
<keyword evidence="2" id="KW-0053">Apoptosis</keyword>
<name>A0ABM5L9H3_DIAVI</name>
<sequence>MADKFEELYQKYNLLSSAKENITELSDEYLECIEHAKGTDKEKKLAAQIIAQYFKHFPQHNEKALSAVFDLCEDGDTSIRISAIMFLPMLCKHSKEIATVVADILAQLMILLDQQQEFNVTCNSLDQVFKEYPLQTLKALFAQIYAAEPTTRENAVKYIYKKMIKLDDKVTAICTDLLIEEGKKILQVSTVTEFLIIIPFFMNTKYSKTAIGQQELANLIAHRADINQEFDSKDSLFCDRLIICTDHVLPIFNATVESTEYVKFYCKEILPNWDLIAELQDGEVMQTKLLQLLADLSNHCGKLDTPSSYIVHIFDKLKLYMPLPPEDEDINQIPNLNFSAVECLLYAFHKLVRQAPEYLTSDPTTFNDFRSRLAYFSRGVGGCKRALEIVHNKDDEKIKTAPTLLDNINTLIKDLFYQTPTYRCNIHLSFKPVNSSRKEPIKLLSTQKRYAPIDFNSSNGNQISHKHIRTNKGSENMKLYTPPSGKFSNNFQSYDDMGGRGRGRGGKGMRGGPRGLRGMKPRGWKN</sequence>
<evidence type="ECO:0000313" key="5">
    <source>
        <dbReference type="Proteomes" id="UP001652700"/>
    </source>
</evidence>
<evidence type="ECO:0008006" key="6">
    <source>
        <dbReference type="Google" id="ProtNLM"/>
    </source>
</evidence>
<evidence type="ECO:0000313" key="4">
    <source>
        <dbReference type="EnsemblMetazoa" id="XP_050519084.1"/>
    </source>
</evidence>
<evidence type="ECO:0000256" key="3">
    <source>
        <dbReference type="SAM" id="MobiDB-lite"/>
    </source>
</evidence>
<dbReference type="GeneID" id="126893173"/>
<feature type="compositionally biased region" description="Basic residues" evidence="3">
    <location>
        <begin position="517"/>
        <end position="526"/>
    </location>
</feature>
<dbReference type="EnsemblMetazoa" id="XM_050663127.1">
    <property type="protein sequence ID" value="XP_050519084.1"/>
    <property type="gene ID" value="LOC126893173"/>
</dbReference>
<accession>A0ABM5L9H3</accession>
<feature type="region of interest" description="Disordered" evidence="3">
    <location>
        <begin position="499"/>
        <end position="526"/>
    </location>
</feature>
<comment type="similarity">
    <text evidence="1">Belongs to the API5 family.</text>
</comment>
<dbReference type="SUPFAM" id="SSF48371">
    <property type="entry name" value="ARM repeat"/>
    <property type="match status" value="1"/>
</dbReference>
<keyword evidence="5" id="KW-1185">Reference proteome</keyword>
<proteinExistence type="inferred from homology"/>
<dbReference type="Proteomes" id="UP001652700">
    <property type="component" value="Unplaced"/>
</dbReference>